<gene>
    <name evidence="1" type="ORF">QFC24_003007</name>
</gene>
<organism evidence="1 2">
    <name type="scientific">Naganishia onofrii</name>
    <dbReference type="NCBI Taxonomy" id="1851511"/>
    <lineage>
        <taxon>Eukaryota</taxon>
        <taxon>Fungi</taxon>
        <taxon>Dikarya</taxon>
        <taxon>Basidiomycota</taxon>
        <taxon>Agaricomycotina</taxon>
        <taxon>Tremellomycetes</taxon>
        <taxon>Filobasidiales</taxon>
        <taxon>Filobasidiaceae</taxon>
        <taxon>Naganishia</taxon>
    </lineage>
</organism>
<evidence type="ECO:0000313" key="2">
    <source>
        <dbReference type="Proteomes" id="UP001234202"/>
    </source>
</evidence>
<dbReference type="EMBL" id="JASBWV010000009">
    <property type="protein sequence ID" value="KAJ9124640.1"/>
    <property type="molecule type" value="Genomic_DNA"/>
</dbReference>
<sequence length="227" mass="25583">MDRFVKQLPEGEGKIFTYAFDISKKEEVDAAIAKTVTECPPIDILVNNAGFALAATKPFWEQDFKDVDTVLGVNLHGVMYVTYAVLREHMMKRDRGGRGTIVNISSITGHQAPPKQFCETSYHTSKAALEGFSNVLRQELSGTNIRLLVNRPGIVETKFHARRSEYDEKATAAVFEGISPLQAEDIAQSVLWQCLQPERISVVLMETLSTSVRSLYEIDREWDKRNE</sequence>
<keyword evidence="2" id="KW-1185">Reference proteome</keyword>
<dbReference type="Proteomes" id="UP001234202">
    <property type="component" value="Unassembled WGS sequence"/>
</dbReference>
<proteinExistence type="predicted"/>
<protein>
    <submittedName>
        <fullName evidence="1">Uncharacterized protein</fullName>
    </submittedName>
</protein>
<evidence type="ECO:0000313" key="1">
    <source>
        <dbReference type="EMBL" id="KAJ9124640.1"/>
    </source>
</evidence>
<name>A0ACC2XM01_9TREE</name>
<accession>A0ACC2XM01</accession>
<comment type="caution">
    <text evidence="1">The sequence shown here is derived from an EMBL/GenBank/DDBJ whole genome shotgun (WGS) entry which is preliminary data.</text>
</comment>
<reference evidence="1" key="1">
    <citation type="submission" date="2023-04" db="EMBL/GenBank/DDBJ databases">
        <title>Draft Genome sequencing of Naganishia species isolated from polar environments using Oxford Nanopore Technology.</title>
        <authorList>
            <person name="Leo P."/>
            <person name="Venkateswaran K."/>
        </authorList>
    </citation>
    <scope>NUCLEOTIDE SEQUENCE</scope>
    <source>
        <strain evidence="1">DBVPG 5303</strain>
    </source>
</reference>